<feature type="compositionally biased region" description="Low complexity" evidence="1">
    <location>
        <begin position="26"/>
        <end position="36"/>
    </location>
</feature>
<keyword evidence="2" id="KW-1133">Transmembrane helix</keyword>
<feature type="transmembrane region" description="Helical" evidence="2">
    <location>
        <begin position="349"/>
        <end position="369"/>
    </location>
</feature>
<proteinExistence type="predicted"/>
<gene>
    <name evidence="3" type="ORF">PGLA1383_LOCUS45566</name>
    <name evidence="4" type="ORF">PGLA2088_LOCUS19477</name>
</gene>
<evidence type="ECO:0000313" key="5">
    <source>
        <dbReference type="Proteomes" id="UP000654075"/>
    </source>
</evidence>
<evidence type="ECO:0000256" key="2">
    <source>
        <dbReference type="SAM" id="Phobius"/>
    </source>
</evidence>
<dbReference type="InterPro" id="IPR038050">
    <property type="entry name" value="Neuro_actylchol_rec"/>
</dbReference>
<dbReference type="Proteomes" id="UP000654075">
    <property type="component" value="Unassembled WGS sequence"/>
</dbReference>
<keyword evidence="5" id="KW-1185">Reference proteome</keyword>
<feature type="transmembrane region" description="Helical" evidence="2">
    <location>
        <begin position="420"/>
        <end position="439"/>
    </location>
</feature>
<dbReference type="Proteomes" id="UP000626109">
    <property type="component" value="Unassembled WGS sequence"/>
</dbReference>
<dbReference type="EMBL" id="CAJNNW010025115">
    <property type="protein sequence ID" value="CAE8675643.1"/>
    <property type="molecule type" value="Genomic_DNA"/>
</dbReference>
<name>A0A813GU70_POLGL</name>
<protein>
    <submittedName>
        <fullName evidence="3">Uncharacterized protein</fullName>
    </submittedName>
</protein>
<feature type="transmembrane region" description="Helical" evidence="2">
    <location>
        <begin position="451"/>
        <end position="473"/>
    </location>
</feature>
<sequence length="526" mass="58990">MSQHMREQSIRFCPVDSEVESEVESEVQQQPQQHQQRQAEDIQTCQSAVPALRPLRDGYCAAYRRSLTDSKIRSGSFAYMDQYALVPPSHPKARPWLTLKNVEELHLEHQIWCQDQGWLCFQRTSDPSATDWDTRVPRLGMQLTVKDLDGVEPSNLRWSGKVSLELKVAMKETLGIDEREVSRGNLASVWPWPENNVQSGVEDSEFDFLSKVFGVQFYNLITADQDCEPKLSGPKSFSELDCNDGILSGSWLLQGMFYCPVDLQNFPCEVCCWDAIVSVIGWSPGVTYDWSTLRNFNEFEIFGLHGLARASDDMWCPYVCEQNVVPNLARRNENMVYCRFHSRRKAQSVMTNIVMPIGLVTLLSTIAIMQASGLKGNDVAMGSADPLSFLATSLLTVVAMKFAFVDMLPKGLGQPTLLDNYISSCILLLAFSMFCTVCVSVEDLGDFQAPLIYAGLVALIHLTFGCAAVWGSMVPIARRGDKLYTLPHESEDAKSELPIRIGFIEDVAECMKVLKCLTTASEPFQF</sequence>
<evidence type="ECO:0000313" key="3">
    <source>
        <dbReference type="EMBL" id="CAE8628993.1"/>
    </source>
</evidence>
<evidence type="ECO:0000256" key="1">
    <source>
        <dbReference type="SAM" id="MobiDB-lite"/>
    </source>
</evidence>
<feature type="transmembrane region" description="Helical" evidence="2">
    <location>
        <begin position="389"/>
        <end position="408"/>
    </location>
</feature>
<comment type="caution">
    <text evidence="3">The sequence shown here is derived from an EMBL/GenBank/DDBJ whole genome shotgun (WGS) entry which is preliminary data.</text>
</comment>
<dbReference type="EMBL" id="CAJNNV010029564">
    <property type="protein sequence ID" value="CAE8628993.1"/>
    <property type="molecule type" value="Genomic_DNA"/>
</dbReference>
<evidence type="ECO:0000313" key="4">
    <source>
        <dbReference type="EMBL" id="CAE8675643.1"/>
    </source>
</evidence>
<organism evidence="3 5">
    <name type="scientific">Polarella glacialis</name>
    <name type="common">Dinoflagellate</name>
    <dbReference type="NCBI Taxonomy" id="89957"/>
    <lineage>
        <taxon>Eukaryota</taxon>
        <taxon>Sar</taxon>
        <taxon>Alveolata</taxon>
        <taxon>Dinophyceae</taxon>
        <taxon>Suessiales</taxon>
        <taxon>Suessiaceae</taxon>
        <taxon>Polarella</taxon>
    </lineage>
</organism>
<dbReference type="Gene3D" id="1.20.58.390">
    <property type="entry name" value="Neurotransmitter-gated ion-channel transmembrane domain"/>
    <property type="match status" value="1"/>
</dbReference>
<reference evidence="3" key="1">
    <citation type="submission" date="2021-02" db="EMBL/GenBank/DDBJ databases">
        <authorList>
            <person name="Dougan E. K."/>
            <person name="Rhodes N."/>
            <person name="Thang M."/>
            <person name="Chan C."/>
        </authorList>
    </citation>
    <scope>NUCLEOTIDE SEQUENCE</scope>
</reference>
<accession>A0A813GU70</accession>
<feature type="region of interest" description="Disordered" evidence="1">
    <location>
        <begin position="19"/>
        <end position="41"/>
    </location>
</feature>
<keyword evidence="2" id="KW-0812">Transmembrane</keyword>
<dbReference type="AlphaFoldDB" id="A0A813GU70"/>
<keyword evidence="2" id="KW-0472">Membrane</keyword>